<accession>A0A0F7CPH0</accession>
<dbReference type="EMBL" id="CP009922">
    <property type="protein sequence ID" value="AKG44646.1"/>
    <property type="molecule type" value="Genomic_DNA"/>
</dbReference>
<proteinExistence type="predicted"/>
<dbReference type="InterPro" id="IPR036259">
    <property type="entry name" value="MFS_trans_sf"/>
</dbReference>
<feature type="transmembrane region" description="Helical" evidence="8">
    <location>
        <begin position="109"/>
        <end position="132"/>
    </location>
</feature>
<feature type="transmembrane region" description="Helical" evidence="8">
    <location>
        <begin position="479"/>
        <end position="499"/>
    </location>
</feature>
<comment type="subcellular location">
    <subcellularLocation>
        <location evidence="1">Cell membrane</location>
        <topology evidence="1">Multi-pass membrane protein</topology>
    </subcellularLocation>
</comment>
<evidence type="ECO:0000256" key="6">
    <source>
        <dbReference type="ARBA" id="ARBA00023136"/>
    </source>
</evidence>
<evidence type="ECO:0000256" key="2">
    <source>
        <dbReference type="ARBA" id="ARBA00022448"/>
    </source>
</evidence>
<keyword evidence="11" id="KW-1185">Reference proteome</keyword>
<feature type="transmembrane region" description="Helical" evidence="8">
    <location>
        <begin position="85"/>
        <end position="103"/>
    </location>
</feature>
<dbReference type="InterPro" id="IPR020846">
    <property type="entry name" value="MFS_dom"/>
</dbReference>
<evidence type="ECO:0000256" key="1">
    <source>
        <dbReference type="ARBA" id="ARBA00004651"/>
    </source>
</evidence>
<dbReference type="Proteomes" id="UP000034034">
    <property type="component" value="Chromosome"/>
</dbReference>
<dbReference type="PATRIC" id="fig|408015.6.peg.3301"/>
<feature type="region of interest" description="Disordered" evidence="7">
    <location>
        <begin position="398"/>
        <end position="432"/>
    </location>
</feature>
<protein>
    <submittedName>
        <fullName evidence="10">Permease, MFS-type</fullName>
    </submittedName>
</protein>
<feature type="transmembrane region" description="Helical" evidence="8">
    <location>
        <begin position="340"/>
        <end position="359"/>
    </location>
</feature>
<keyword evidence="6 8" id="KW-0472">Membrane</keyword>
<keyword evidence="4 8" id="KW-0812">Transmembrane</keyword>
<feature type="transmembrane region" description="Helical" evidence="8">
    <location>
        <begin position="436"/>
        <end position="459"/>
    </location>
</feature>
<evidence type="ECO:0000313" key="11">
    <source>
        <dbReference type="Proteomes" id="UP000034034"/>
    </source>
</evidence>
<feature type="compositionally biased region" description="Pro residues" evidence="7">
    <location>
        <begin position="398"/>
        <end position="414"/>
    </location>
</feature>
<dbReference type="GO" id="GO:0005886">
    <property type="term" value="C:plasma membrane"/>
    <property type="evidence" value="ECO:0007669"/>
    <property type="project" value="UniProtKB-SubCell"/>
</dbReference>
<reference evidence="10" key="1">
    <citation type="submission" date="2019-08" db="EMBL/GenBank/DDBJ databases">
        <title>Complete genome sequence of a mangrove-derived Streptomyces xiamenensis.</title>
        <authorList>
            <person name="Xu J."/>
        </authorList>
    </citation>
    <scope>NUCLEOTIDE SEQUENCE</scope>
    <source>
        <strain evidence="10">318</strain>
    </source>
</reference>
<dbReference type="KEGG" id="sxi:SXIM_32620"/>
<feature type="transmembrane region" description="Helical" evidence="8">
    <location>
        <begin position="171"/>
        <end position="188"/>
    </location>
</feature>
<dbReference type="STRING" id="408015.SXIM_32620"/>
<sequence>MTTDTGTEAADHPRGPRRERLTLLAATLTSGPAELLDFLLPLWAGAALGLGATEVGVLLAVEMLSSLVARPFAGVLADTRDRRRVAAAGALLYAASATGYALATGPAPAYLAAALGGIGGALLWVAVSAIVSERLAADSAVFPRLFSAQETGSWVAFVTGFVLLVRIDYTGVFLLCAAACVTAAVLLLRAPGGPPTAPGETDAAHGGIRAVSRRLRPMLLAVALTTTAEAALSLLLLFLLQREFGLDVMSIAFVFLPGAIAMSLAAERMHTYVVRFGRARVLMAASLSGTAFATGLAWAPNPYVIAALWILSGLSWAAVMPIQQAVVAEASGARVGRGMGVYESAGLFGALLGALAAGVLYERAGWTACCLVAAAILLSGAVISPAAVRRMGVADTPPPAPAPAPVPVPVPDAAPDPEPEPEPSPAPKPPPSTRALVGHLALFTAAQLVLLALDLSWIQDLFTEDLLTTLNGGTPDDGAPGWIYGAGKIWTYIMLVDLLRTGVRLLRARP</sequence>
<dbReference type="PANTHER" id="PTHR23517:SF2">
    <property type="entry name" value="MULTIDRUG RESISTANCE PROTEIN MDTH"/>
    <property type="match status" value="1"/>
</dbReference>
<dbReference type="GO" id="GO:0022857">
    <property type="term" value="F:transmembrane transporter activity"/>
    <property type="evidence" value="ECO:0007669"/>
    <property type="project" value="InterPro"/>
</dbReference>
<dbReference type="HOGENOM" id="CLU_041028_0_0_11"/>
<dbReference type="PROSITE" id="PS50850">
    <property type="entry name" value="MFS"/>
    <property type="match status" value="1"/>
</dbReference>
<dbReference type="Gene3D" id="1.20.1250.20">
    <property type="entry name" value="MFS general substrate transporter like domains"/>
    <property type="match status" value="2"/>
</dbReference>
<evidence type="ECO:0000256" key="7">
    <source>
        <dbReference type="SAM" id="MobiDB-lite"/>
    </source>
</evidence>
<organism evidence="10 11">
    <name type="scientific">Streptomyces xiamenensis</name>
    <dbReference type="NCBI Taxonomy" id="408015"/>
    <lineage>
        <taxon>Bacteria</taxon>
        <taxon>Bacillati</taxon>
        <taxon>Actinomycetota</taxon>
        <taxon>Actinomycetes</taxon>
        <taxon>Kitasatosporales</taxon>
        <taxon>Streptomycetaceae</taxon>
        <taxon>Streptomyces</taxon>
    </lineage>
</organism>
<dbReference type="Pfam" id="PF07690">
    <property type="entry name" value="MFS_1"/>
    <property type="match status" value="2"/>
</dbReference>
<evidence type="ECO:0000259" key="9">
    <source>
        <dbReference type="PROSITE" id="PS50850"/>
    </source>
</evidence>
<feature type="transmembrane region" description="Helical" evidence="8">
    <location>
        <begin position="246"/>
        <end position="267"/>
    </location>
</feature>
<feature type="transmembrane region" description="Helical" evidence="8">
    <location>
        <begin position="305"/>
        <end position="328"/>
    </location>
</feature>
<feature type="transmembrane region" description="Helical" evidence="8">
    <location>
        <begin position="365"/>
        <end position="388"/>
    </location>
</feature>
<feature type="transmembrane region" description="Helical" evidence="8">
    <location>
        <begin position="279"/>
        <end position="299"/>
    </location>
</feature>
<keyword evidence="5 8" id="KW-1133">Transmembrane helix</keyword>
<dbReference type="InterPro" id="IPR050171">
    <property type="entry name" value="MFS_Transporters"/>
</dbReference>
<evidence type="ECO:0000256" key="4">
    <source>
        <dbReference type="ARBA" id="ARBA00022692"/>
    </source>
</evidence>
<dbReference type="AlphaFoldDB" id="A0A0F7CPH0"/>
<dbReference type="RefSeq" id="WP_053116218.1">
    <property type="nucleotide sequence ID" value="NZ_CP009922.3"/>
</dbReference>
<evidence type="ECO:0000256" key="8">
    <source>
        <dbReference type="SAM" id="Phobius"/>
    </source>
</evidence>
<feature type="domain" description="Major facilitator superfamily (MFS) profile" evidence="9">
    <location>
        <begin position="1"/>
        <end position="392"/>
    </location>
</feature>
<evidence type="ECO:0000256" key="3">
    <source>
        <dbReference type="ARBA" id="ARBA00022475"/>
    </source>
</evidence>
<feature type="transmembrane region" description="Helical" evidence="8">
    <location>
        <begin position="144"/>
        <end position="165"/>
    </location>
</feature>
<feature type="transmembrane region" description="Helical" evidence="8">
    <location>
        <begin position="42"/>
        <end position="64"/>
    </location>
</feature>
<name>A0A0F7CPH0_9ACTN</name>
<dbReference type="InterPro" id="IPR011701">
    <property type="entry name" value="MFS"/>
</dbReference>
<dbReference type="PANTHER" id="PTHR23517">
    <property type="entry name" value="RESISTANCE PROTEIN MDTM, PUTATIVE-RELATED-RELATED"/>
    <property type="match status" value="1"/>
</dbReference>
<keyword evidence="2" id="KW-0813">Transport</keyword>
<evidence type="ECO:0000313" key="10">
    <source>
        <dbReference type="EMBL" id="AKG44646.1"/>
    </source>
</evidence>
<gene>
    <name evidence="10" type="ORF">SXIM_32620</name>
</gene>
<feature type="transmembrane region" description="Helical" evidence="8">
    <location>
        <begin position="218"/>
        <end position="240"/>
    </location>
</feature>
<dbReference type="SUPFAM" id="SSF103473">
    <property type="entry name" value="MFS general substrate transporter"/>
    <property type="match status" value="1"/>
</dbReference>
<feature type="compositionally biased region" description="Pro residues" evidence="7">
    <location>
        <begin position="422"/>
        <end position="432"/>
    </location>
</feature>
<evidence type="ECO:0000256" key="5">
    <source>
        <dbReference type="ARBA" id="ARBA00022989"/>
    </source>
</evidence>
<keyword evidence="3" id="KW-1003">Cell membrane</keyword>